<dbReference type="InterPro" id="IPR057596">
    <property type="entry name" value="RDRP_core"/>
</dbReference>
<dbReference type="InterPro" id="IPR000999">
    <property type="entry name" value="RNase_III_dom"/>
</dbReference>
<dbReference type="EMBL" id="CAXAMN010010635">
    <property type="protein sequence ID" value="CAK9032245.1"/>
    <property type="molecule type" value="Genomic_DNA"/>
</dbReference>
<organism evidence="3 4">
    <name type="scientific">Durusdinium trenchii</name>
    <dbReference type="NCBI Taxonomy" id="1381693"/>
    <lineage>
        <taxon>Eukaryota</taxon>
        <taxon>Sar</taxon>
        <taxon>Alveolata</taxon>
        <taxon>Dinophyceae</taxon>
        <taxon>Suessiales</taxon>
        <taxon>Symbiodiniaceae</taxon>
        <taxon>Durusdinium</taxon>
    </lineage>
</organism>
<sequence length="2097" mass="236191">MHVGCPMGELPPMKRSGGQLSDTAADGSTKRRRSAGHADSTSPAALGRASRQILVGSPRELFREALDLTGRLLEKGLRVLWVSRQVRSRWETLRRQLCEERYPMAISLQLQDLQGGQLQPLQITHPSCLLSHLLQGRDLNFHLIFDNCGFSFVTEACLALLRQPHYLLQPFPGSDDEHHWLRAASAASSALRVVWALRPRRLVPLAPSCSILSVVGELLRKKNEVLVVTEDTEEVTSLKKKLSKLKRSPCGLETGLGSEMWVLDCDSLQFEARRFKVILATQVTSTQAWHQILDALEDDGELFEYQCSQSASEIEKLEHLFAWLDRDQEKRSTEAPVQALVVEEDRCRIPGCLADALVTQFFGHPRPVWCRMESVSPVFEAEAYHTESHSWQVCPSKWRSEKMARRHAASEILRGWTNAGVQVAEKLLELFKENMTCPFLLEFYMTLRLPPLQPEVELYSYALRLEDQSFAPLLIISAEDWGKKRTHFLEDVPVLLGSKIHQKSMELDVQFAKKLRLSPGDLLALCTWTRKMWRVVFDPSTWHQVCPREPAFVVAPRSPMGEVDLEKMNEWINLPEDCSACDLKLKAPAPRTPVPRGAAPPLPRPACVAPTPGVARAGPLLAPQVFVDLEAELWRALRSLPAVLLLQSFCHHLDRATDELRRRGSCCREVEDPCAGLATAWKFVKEAAFDMKKSQRLRWLGELVLSTAPTWTSLFSCANDNDASSAGGPTGATQASSGATALWAAGRCQLELPEWWGLFTEPGGSAGSATTASRHLQGALLGALWHLRQVDWQQKHCWWRHLALLSGAKLGAEGLPDLTSLTCWISQELQDAGRCLRGGAADGGATPVGAWDARLAALGMAVLRALLGQELFDRFPNWGDGHLSRLLGRLTSKAWLSRRAERLFEKELPGGWEMDLLDDEASSDCDSGLRLCALAGTILVDAHGQVMCVKEALLPWLWPPEHLLMAWAMSTGVWEEEELGGFYVIPHDRSELVNCSCSAQFGESSTPNLMEESEEEPFEVPASLRLLEPWAPETQSEADVPPEADRAHVPVPGAHLEAFYQRFRSAMLDAYFLQKKQVKVMKDGRWVTSYLRFHPQKQRFVLPDDDEPISASEVRFEEAVSEEPAKSLDFRAEMSVGGPRGQTLLALGVERSARQPRFHRKYGSDRFLRVRWKQENGESSCSAQQLKQWLRGFAWLGRWWELLRPNTKSKAKCHGGVFVNDSDFQVTFFAVRPCTTEEEAWSPGQQLASSVAASAGGLVLPFPHVSAAEARQFHIPTETTSGCPAECEQHFLCREGRKARPEQELLKNPSKYCKRLDLGFSDVIPTIVLQASEIHDIEDLRTTSNAVASDGCGRIGWKLAERVAKLVGLDYVPSLFQARLGCCKGCWLVDFRKEFWYRVYNTRSMYKWKIDWASSDELLRTFEVKDYSRKTASKGLLNTQLIAVLEAGGVPLQIFQELQKAELCNFEEEKFGTPGMPQADPKSEGIAQLAVRMFDAGLDPRQEPAGWDSLVQYHLGTFRRLRQEAHYGCSDSWRAKLAPDFTRKLLEFEAIFKLPGGAYFEGAALLSRSPCTAPWDVQRFRFLGQEEILERFGTQGYPFLHDDVIILSSHEECRCPPADYLAGGDFDGDDALLLGHAKLVAAFQPSRKDDVACQLAAGFGKKANVPAEHLGTVHLEESFDLLCEVEKNAICNGFLVGQLGNLWSYLADQKGAKEEKTIQVGLLFQLALDGKLPEDLDFKKIKDALQIQEPGIPHWHPKAHSARHTRHSESILGELYDGLEEEEQKLRWRNQYAGEFCKNIHHICDVTADFDKVPGFLDLVQKHLEKARKDFSSYVNYLSLGAAFPTLNTIIFLKKTAKRSCRHPPKQSSCCAGDLDSLIRFFFQDASHKDSATCRSTGSPGRANHRIDRNTWRPGDLDLDRPGHQGRQVHTDVPPLSKSLHFRRLRKHQQTRQEHIKSRVPGHEETQQRNRPGWRLVMGVLYHAIASTWHVFLSNRPRKGRRDPAACRQKARAYMEMTYPAQELKYMAVAFHRAGLEFLRESLNGCMFYWQKDKILMHSWDIFKGELLQCLATQGFAKAPYPMDPGARTQLQRKRPR</sequence>
<feature type="compositionally biased region" description="Basic and acidic residues" evidence="1">
    <location>
        <begin position="1905"/>
        <end position="1916"/>
    </location>
</feature>
<feature type="region of interest" description="Disordered" evidence="1">
    <location>
        <begin position="1"/>
        <end position="45"/>
    </location>
</feature>
<dbReference type="Gene3D" id="1.10.1520.10">
    <property type="entry name" value="Ribonuclease III domain"/>
    <property type="match status" value="1"/>
</dbReference>
<feature type="compositionally biased region" description="Basic and acidic residues" evidence="1">
    <location>
        <begin position="1951"/>
        <end position="1968"/>
    </location>
</feature>
<evidence type="ECO:0000256" key="1">
    <source>
        <dbReference type="SAM" id="MobiDB-lite"/>
    </source>
</evidence>
<reference evidence="3 4" key="1">
    <citation type="submission" date="2024-02" db="EMBL/GenBank/DDBJ databases">
        <authorList>
            <person name="Chen Y."/>
            <person name="Shah S."/>
            <person name="Dougan E. K."/>
            <person name="Thang M."/>
            <person name="Chan C."/>
        </authorList>
    </citation>
    <scope>NUCLEOTIDE SEQUENCE [LARGE SCALE GENOMIC DNA]</scope>
</reference>
<feature type="domain" description="RNase III" evidence="2">
    <location>
        <begin position="854"/>
        <end position="903"/>
    </location>
</feature>
<comment type="caution">
    <text evidence="3">The sequence shown here is derived from an EMBL/GenBank/DDBJ whole genome shotgun (WGS) entry which is preliminary data.</text>
</comment>
<dbReference type="PANTHER" id="PTHR23079:SF55">
    <property type="entry name" value="RNA-DIRECTED RNA POLYMERASE"/>
    <property type="match status" value="1"/>
</dbReference>
<evidence type="ECO:0000313" key="4">
    <source>
        <dbReference type="Proteomes" id="UP001642484"/>
    </source>
</evidence>
<feature type="region of interest" description="Disordered" evidence="1">
    <location>
        <begin position="1950"/>
        <end position="1969"/>
    </location>
</feature>
<gene>
    <name evidence="3" type="ORF">CCMP2556_LOCUS18607</name>
</gene>
<dbReference type="InterPro" id="IPR036389">
    <property type="entry name" value="RNase_III_sf"/>
</dbReference>
<keyword evidence="4" id="KW-1185">Reference proteome</keyword>
<evidence type="ECO:0000259" key="2">
    <source>
        <dbReference type="PROSITE" id="PS50142"/>
    </source>
</evidence>
<name>A0ABP0KZD4_9DINO</name>
<evidence type="ECO:0000313" key="3">
    <source>
        <dbReference type="EMBL" id="CAK9032245.1"/>
    </source>
</evidence>
<dbReference type="InterPro" id="IPR007855">
    <property type="entry name" value="RDRP"/>
</dbReference>
<proteinExistence type="predicted"/>
<dbReference type="Pfam" id="PF05183">
    <property type="entry name" value="RdRP"/>
    <property type="match status" value="1"/>
</dbReference>
<dbReference type="PANTHER" id="PTHR23079">
    <property type="entry name" value="RNA-DEPENDENT RNA POLYMERASE"/>
    <property type="match status" value="1"/>
</dbReference>
<dbReference type="Proteomes" id="UP001642484">
    <property type="component" value="Unassembled WGS sequence"/>
</dbReference>
<feature type="region of interest" description="Disordered" evidence="1">
    <location>
        <begin position="1890"/>
        <end position="1916"/>
    </location>
</feature>
<dbReference type="PROSITE" id="PS50142">
    <property type="entry name" value="RNASE_3_2"/>
    <property type="match status" value="1"/>
</dbReference>
<protein>
    <recommendedName>
        <fullName evidence="2">RNase III domain-containing protein</fullName>
    </recommendedName>
</protein>
<accession>A0ABP0KZD4</accession>